<comment type="catalytic activity">
    <reaction evidence="1">
        <text>a 1,2-diacyl-sn-glycero-3-phospho-(1D-myo-inositol-4,5-bisphosphate) + H2O = 1D-myo-inositol 1,4,5-trisphosphate + a 1,2-diacyl-sn-glycerol + H(+)</text>
        <dbReference type="Rhea" id="RHEA:33179"/>
        <dbReference type="ChEBI" id="CHEBI:15377"/>
        <dbReference type="ChEBI" id="CHEBI:15378"/>
        <dbReference type="ChEBI" id="CHEBI:17815"/>
        <dbReference type="ChEBI" id="CHEBI:58456"/>
        <dbReference type="ChEBI" id="CHEBI:203600"/>
        <dbReference type="EC" id="3.1.4.11"/>
    </reaction>
</comment>
<dbReference type="PANTHER" id="PTHR10336">
    <property type="entry name" value="PHOSPHOINOSITIDE-SPECIFIC PHOSPHOLIPASE C FAMILY PROTEIN"/>
    <property type="match status" value="1"/>
</dbReference>
<keyword evidence="1" id="KW-0378">Hydrolase</keyword>
<proteinExistence type="predicted"/>
<comment type="caution">
    <text evidence="5">The sequence shown here is derived from an EMBL/GenBank/DDBJ whole genome shotgun (WGS) entry which is preliminary data.</text>
</comment>
<feature type="domain" description="PI-PLC Y-box" evidence="4">
    <location>
        <begin position="75"/>
        <end position="151"/>
    </location>
</feature>
<keyword evidence="1" id="KW-0443">Lipid metabolism</keyword>
<dbReference type="GO" id="GO:0016042">
    <property type="term" value="P:lipid catabolic process"/>
    <property type="evidence" value="ECO:0007669"/>
    <property type="project" value="UniProtKB-KW"/>
</dbReference>
<dbReference type="SMART" id="SM00149">
    <property type="entry name" value="PLCYc"/>
    <property type="match status" value="1"/>
</dbReference>
<dbReference type="Gene3D" id="2.60.40.150">
    <property type="entry name" value="C2 domain"/>
    <property type="match status" value="1"/>
</dbReference>
<dbReference type="STRING" id="307972.A0A2G8LGH3"/>
<dbReference type="SUPFAM" id="SSF51695">
    <property type="entry name" value="PLC-like phosphodiesterases"/>
    <property type="match status" value="1"/>
</dbReference>
<evidence type="ECO:0000259" key="3">
    <source>
        <dbReference type="PROSITE" id="PS50004"/>
    </source>
</evidence>
<dbReference type="GO" id="GO:0004435">
    <property type="term" value="F:phosphatidylinositol-4,5-bisphosphate phospholipase C activity"/>
    <property type="evidence" value="ECO:0007669"/>
    <property type="project" value="UniProtKB-EC"/>
</dbReference>
<dbReference type="Pfam" id="PF00168">
    <property type="entry name" value="C2"/>
    <property type="match status" value="1"/>
</dbReference>
<dbReference type="GO" id="GO:0035556">
    <property type="term" value="P:intracellular signal transduction"/>
    <property type="evidence" value="ECO:0007669"/>
    <property type="project" value="InterPro"/>
</dbReference>
<keyword evidence="6" id="KW-1185">Reference proteome</keyword>
<evidence type="ECO:0000256" key="1">
    <source>
        <dbReference type="RuleBase" id="RU361133"/>
    </source>
</evidence>
<dbReference type="PROSITE" id="PS50004">
    <property type="entry name" value="C2"/>
    <property type="match status" value="1"/>
</dbReference>
<reference evidence="5 6" key="1">
    <citation type="journal article" date="2017" name="PLoS Biol.">
        <title>The sea cucumber genome provides insights into morphological evolution and visceral regeneration.</title>
        <authorList>
            <person name="Zhang X."/>
            <person name="Sun L."/>
            <person name="Yuan J."/>
            <person name="Sun Y."/>
            <person name="Gao Y."/>
            <person name="Zhang L."/>
            <person name="Li S."/>
            <person name="Dai H."/>
            <person name="Hamel J.F."/>
            <person name="Liu C."/>
            <person name="Yu Y."/>
            <person name="Liu S."/>
            <person name="Lin W."/>
            <person name="Guo K."/>
            <person name="Jin S."/>
            <person name="Xu P."/>
            <person name="Storey K.B."/>
            <person name="Huan P."/>
            <person name="Zhang T."/>
            <person name="Zhou Y."/>
            <person name="Zhang J."/>
            <person name="Lin C."/>
            <person name="Li X."/>
            <person name="Xing L."/>
            <person name="Huo D."/>
            <person name="Sun M."/>
            <person name="Wang L."/>
            <person name="Mercier A."/>
            <person name="Li F."/>
            <person name="Yang H."/>
            <person name="Xiang J."/>
        </authorList>
    </citation>
    <scope>NUCLEOTIDE SEQUENCE [LARGE SCALE GENOMIC DNA]</scope>
    <source>
        <strain evidence="5">Shaxun</strain>
        <tissue evidence="5">Muscle</tissue>
    </source>
</reference>
<evidence type="ECO:0000313" key="6">
    <source>
        <dbReference type="Proteomes" id="UP000230750"/>
    </source>
</evidence>
<dbReference type="InterPro" id="IPR001192">
    <property type="entry name" value="PI-PLC_fam"/>
</dbReference>
<name>A0A2G8LGH3_STIJA</name>
<evidence type="ECO:0000313" key="5">
    <source>
        <dbReference type="EMBL" id="PIK59349.1"/>
    </source>
</evidence>
<dbReference type="SMART" id="SM00239">
    <property type="entry name" value="C2"/>
    <property type="match status" value="1"/>
</dbReference>
<dbReference type="EMBL" id="MRZV01000085">
    <property type="protein sequence ID" value="PIK59349.1"/>
    <property type="molecule type" value="Genomic_DNA"/>
</dbReference>
<dbReference type="AlphaFoldDB" id="A0A2G8LGH3"/>
<feature type="region of interest" description="Disordered" evidence="2">
    <location>
        <begin position="23"/>
        <end position="56"/>
    </location>
</feature>
<evidence type="ECO:0000259" key="4">
    <source>
        <dbReference type="PROSITE" id="PS50008"/>
    </source>
</evidence>
<dbReference type="InterPro" id="IPR001711">
    <property type="entry name" value="PLipase_C_Pinositol-sp_Y"/>
</dbReference>
<dbReference type="PANTHER" id="PTHR10336:SF209">
    <property type="entry name" value="PHOSPHOINOSITIDE PHOSPHOLIPASE C"/>
    <property type="match status" value="1"/>
</dbReference>
<dbReference type="InterPro" id="IPR000008">
    <property type="entry name" value="C2_dom"/>
</dbReference>
<protein>
    <recommendedName>
        <fullName evidence="1">Phosphoinositide phospholipase C</fullName>
        <ecNumber evidence="1">3.1.4.11</ecNumber>
    </recommendedName>
</protein>
<feature type="compositionally biased region" description="Basic and acidic residues" evidence="2">
    <location>
        <begin position="45"/>
        <end position="56"/>
    </location>
</feature>
<dbReference type="EC" id="3.1.4.11" evidence="1"/>
<dbReference type="GO" id="GO:0005886">
    <property type="term" value="C:plasma membrane"/>
    <property type="evidence" value="ECO:0007669"/>
    <property type="project" value="TreeGrafter"/>
</dbReference>
<feature type="domain" description="C2" evidence="3">
    <location>
        <begin position="174"/>
        <end position="297"/>
    </location>
</feature>
<dbReference type="SUPFAM" id="SSF49562">
    <property type="entry name" value="C2 domain (Calcium/lipid-binding domain, CaLB)"/>
    <property type="match status" value="1"/>
</dbReference>
<dbReference type="InterPro" id="IPR035892">
    <property type="entry name" value="C2_domain_sf"/>
</dbReference>
<dbReference type="CDD" id="cd00275">
    <property type="entry name" value="C2_PLC_like"/>
    <property type="match status" value="1"/>
</dbReference>
<sequence>MLRIALTEKLKNKILVKGKKLPAFDSTTQGGDVSDEDEAGDMEDVERREVQKQLKENKEKKAKTIKLAKEFSDTVYLSSKHFNGIEEEMGARKPFEMSSFTESKALDLAKKSGQEFARYNSLFLSRMYPAGWRTNSSNYDPIPMWNVGAQIDRRRGNGCLQRALFGKWKLRLRLKPDFMLAENNNSVKREQPFHLTVLIISGQQLPTSSSDVTDPYVKVTMYGTDVTIEHKTEVVKNNGFNPVWKCQMSFDVQVPELSVMRFEVRDRDVGSKDDLQAQYSLPVMCMQEGYHHVMLRSPEGNELSSSTLFVHVSKTRAKRTSMEDENGG</sequence>
<dbReference type="InterPro" id="IPR017946">
    <property type="entry name" value="PLC-like_Pdiesterase_TIM-brl"/>
</dbReference>
<feature type="compositionally biased region" description="Acidic residues" evidence="2">
    <location>
        <begin position="33"/>
        <end position="44"/>
    </location>
</feature>
<dbReference type="PROSITE" id="PS50008">
    <property type="entry name" value="PIPLC_Y_DOMAIN"/>
    <property type="match status" value="1"/>
</dbReference>
<accession>A0A2G8LGH3</accession>
<organism evidence="5 6">
    <name type="scientific">Stichopus japonicus</name>
    <name type="common">Sea cucumber</name>
    <dbReference type="NCBI Taxonomy" id="307972"/>
    <lineage>
        <taxon>Eukaryota</taxon>
        <taxon>Metazoa</taxon>
        <taxon>Echinodermata</taxon>
        <taxon>Eleutherozoa</taxon>
        <taxon>Echinozoa</taxon>
        <taxon>Holothuroidea</taxon>
        <taxon>Aspidochirotacea</taxon>
        <taxon>Aspidochirotida</taxon>
        <taxon>Stichopodidae</taxon>
        <taxon>Apostichopus</taxon>
    </lineage>
</organism>
<dbReference type="OrthoDB" id="269822at2759"/>
<gene>
    <name evidence="5" type="ORF">BSL78_03720</name>
</gene>
<dbReference type="PRINTS" id="PR00390">
    <property type="entry name" value="PHPHLIPASEC"/>
</dbReference>
<keyword evidence="1" id="KW-0442">Lipid degradation</keyword>
<dbReference type="Pfam" id="PF00387">
    <property type="entry name" value="PI-PLC-Y"/>
    <property type="match status" value="1"/>
</dbReference>
<evidence type="ECO:0000256" key="2">
    <source>
        <dbReference type="SAM" id="MobiDB-lite"/>
    </source>
</evidence>
<dbReference type="Proteomes" id="UP000230750">
    <property type="component" value="Unassembled WGS sequence"/>
</dbReference>
<dbReference type="Gene3D" id="3.20.20.190">
    <property type="entry name" value="Phosphatidylinositol (PI) phosphodiesterase"/>
    <property type="match status" value="1"/>
</dbReference>